<keyword evidence="7" id="KW-1185">Reference proteome</keyword>
<keyword evidence="3" id="KW-0175">Coiled coil</keyword>
<feature type="compositionally biased region" description="Basic and acidic residues" evidence="4">
    <location>
        <begin position="555"/>
        <end position="572"/>
    </location>
</feature>
<keyword evidence="2" id="KW-0341">Growth regulation</keyword>
<feature type="coiled-coil region" evidence="3">
    <location>
        <begin position="792"/>
        <end position="833"/>
    </location>
</feature>
<feature type="compositionally biased region" description="Polar residues" evidence="4">
    <location>
        <begin position="358"/>
        <end position="371"/>
    </location>
</feature>
<dbReference type="Pfam" id="PF05266">
    <property type="entry name" value="DUF724"/>
    <property type="match status" value="1"/>
</dbReference>
<feature type="region of interest" description="Disordered" evidence="4">
    <location>
        <begin position="478"/>
        <end position="497"/>
    </location>
</feature>
<comment type="caution">
    <text evidence="6">The sequence shown here is derived from an EMBL/GenBank/DDBJ whole genome shotgun (WGS) entry which is preliminary data.</text>
</comment>
<dbReference type="PANTHER" id="PTHR31917">
    <property type="entry name" value="AGENET DOMAIN-CONTAINING PROTEIN-RELATED"/>
    <property type="match status" value="1"/>
</dbReference>
<sequence>MVNPDSLQHQPFFTKGAPVEVSSDDEGFQGAWYSATILQMPPKSTSKKRNKALVKYNTLLADDGSSPLTEHVDPAYIRPLPPDHKGGGAHRFEVNDVVDACYRDGWWTGVVRKVLGKSKYRVYFDNPPDVIEFDRKHLRVHWNWIHCKWVRPEMQTKSTGSIFSSGTAVEVNIENEILGDIWYPALVVKENEDNTFLVKYQNSGTDDESGTVKVVVDSLHIRPIPPHYADRNYELLERVDAAYNFGWRSGLITKVLTGKRYNVFFKNGNEDKEFCHSDIRPNVKWIDGKWEVIIASNEQEQTGIALRTQNSEVVSELESSLSTKENTLTKMNKNAVEKPTSTEENNALNTSKKKVEPETSNGNTSLSQPSEKLTEGNAAETPISVTCDKLKDIPSETLCREGTPRTGGKGAKSSRKAMIRDENCAKIESPTTVAKTQTASNDCLFCQHHRSNWTTKRQKADSADGTANNLVKRNIRARKSPSKGPQVPTAGKDGTTRIAEGSKEGEIKTKEVEMPIVTGLTVFKNTLQAENSLQIPSEEPLKLMGGQMNNLNDSVRNENMETKEHKVGTSDLKRKRGRPGRSVGTSPKAFDDATEDSQGGRSDDYKTKEVHMAVPGISDMVDEDQPLSTWIGGMHPSGDEESRLPSARLVNRWNEEKGSVDVPIESPATDASGRSPLVNDQSLPFVKRSPVWRTIESMDVFQIVPQKPHFLPLAENREEFREGSAIGIMVTFAGLFEKISMLHFDETRDTFDSILESLSDLEKHGFDVTRLRHRSNILLSLKEGHNQHLGERQNAEREITENTKEISKFDEEMEEIEKKISQLQERHASIKSEKETKNLKVGGLKLHVSVLNKLIQNASHDFKKIATASWKLP</sequence>
<dbReference type="InterPro" id="IPR007930">
    <property type="entry name" value="DUF724"/>
</dbReference>
<proteinExistence type="predicted"/>
<feature type="domain" description="Agenet" evidence="5">
    <location>
        <begin position="90"/>
        <end position="146"/>
    </location>
</feature>
<feature type="region of interest" description="Disordered" evidence="4">
    <location>
        <begin position="319"/>
        <end position="381"/>
    </location>
</feature>
<name>A0ABR2BR07_9ROSI</name>
<evidence type="ECO:0000313" key="7">
    <source>
        <dbReference type="Proteomes" id="UP001472677"/>
    </source>
</evidence>
<dbReference type="InterPro" id="IPR008395">
    <property type="entry name" value="Agenet-like_dom"/>
</dbReference>
<protein>
    <recommendedName>
        <fullName evidence="5">Agenet domain-containing protein</fullName>
    </recommendedName>
</protein>
<dbReference type="EMBL" id="JBBPBM010000091">
    <property type="protein sequence ID" value="KAK8509471.1"/>
    <property type="molecule type" value="Genomic_DNA"/>
</dbReference>
<feature type="domain" description="Agenet" evidence="5">
    <location>
        <begin position="161"/>
        <end position="229"/>
    </location>
</feature>
<organism evidence="6 7">
    <name type="scientific">Hibiscus sabdariffa</name>
    <name type="common">roselle</name>
    <dbReference type="NCBI Taxonomy" id="183260"/>
    <lineage>
        <taxon>Eukaryota</taxon>
        <taxon>Viridiplantae</taxon>
        <taxon>Streptophyta</taxon>
        <taxon>Embryophyta</taxon>
        <taxon>Tracheophyta</taxon>
        <taxon>Spermatophyta</taxon>
        <taxon>Magnoliopsida</taxon>
        <taxon>eudicotyledons</taxon>
        <taxon>Gunneridae</taxon>
        <taxon>Pentapetalae</taxon>
        <taxon>rosids</taxon>
        <taxon>malvids</taxon>
        <taxon>Malvales</taxon>
        <taxon>Malvaceae</taxon>
        <taxon>Malvoideae</taxon>
        <taxon>Hibiscus</taxon>
    </lineage>
</organism>
<feature type="domain" description="Agenet" evidence="5">
    <location>
        <begin position="11"/>
        <end position="85"/>
    </location>
</feature>
<dbReference type="Pfam" id="PF05641">
    <property type="entry name" value="Agenet"/>
    <property type="match status" value="2"/>
</dbReference>
<evidence type="ECO:0000256" key="2">
    <source>
        <dbReference type="ARBA" id="ARBA00022604"/>
    </source>
</evidence>
<gene>
    <name evidence="6" type="ORF">V6N12_001480</name>
</gene>
<dbReference type="Proteomes" id="UP001472677">
    <property type="component" value="Unassembled WGS sequence"/>
</dbReference>
<feature type="domain" description="Agenet" evidence="5">
    <location>
        <begin position="231"/>
        <end position="287"/>
    </location>
</feature>
<feature type="compositionally biased region" description="Low complexity" evidence="4">
    <location>
        <begin position="319"/>
        <end position="330"/>
    </location>
</feature>
<dbReference type="SMART" id="SM00743">
    <property type="entry name" value="Agenet"/>
    <property type="match status" value="4"/>
</dbReference>
<keyword evidence="1" id="KW-0813">Transport</keyword>
<evidence type="ECO:0000256" key="1">
    <source>
        <dbReference type="ARBA" id="ARBA00022448"/>
    </source>
</evidence>
<dbReference type="InterPro" id="IPR014002">
    <property type="entry name" value="Agenet_dom_plant"/>
</dbReference>
<feature type="region of interest" description="Disordered" evidence="4">
    <location>
        <begin position="398"/>
        <end position="417"/>
    </location>
</feature>
<accession>A0ABR2BR07</accession>
<reference evidence="6 7" key="1">
    <citation type="journal article" date="2024" name="G3 (Bethesda)">
        <title>Genome assembly of Hibiscus sabdariffa L. provides insights into metabolisms of medicinal natural products.</title>
        <authorList>
            <person name="Kim T."/>
        </authorList>
    </citation>
    <scope>NUCLEOTIDE SEQUENCE [LARGE SCALE GENOMIC DNA]</scope>
    <source>
        <strain evidence="6">TK-2024</strain>
        <tissue evidence="6">Old leaves</tissue>
    </source>
</reference>
<evidence type="ECO:0000256" key="3">
    <source>
        <dbReference type="SAM" id="Coils"/>
    </source>
</evidence>
<feature type="region of interest" description="Disordered" evidence="4">
    <location>
        <begin position="549"/>
        <end position="605"/>
    </location>
</feature>
<evidence type="ECO:0000259" key="5">
    <source>
        <dbReference type="SMART" id="SM00743"/>
    </source>
</evidence>
<evidence type="ECO:0000256" key="4">
    <source>
        <dbReference type="SAM" id="MobiDB-lite"/>
    </source>
</evidence>
<dbReference type="PANTHER" id="PTHR31917:SF153">
    <property type="entry name" value="DUF724 DOMAIN-CONTAINING PROTEIN 3-RELATED"/>
    <property type="match status" value="1"/>
</dbReference>
<dbReference type="CDD" id="cd20405">
    <property type="entry name" value="Tudor_Agenet_AtDUF_rpt1_3"/>
    <property type="match status" value="2"/>
</dbReference>
<dbReference type="CDD" id="cd20406">
    <property type="entry name" value="Tudor_Agenet_AtDUF_rpt2_4"/>
    <property type="match status" value="2"/>
</dbReference>
<evidence type="ECO:0000313" key="6">
    <source>
        <dbReference type="EMBL" id="KAK8509471.1"/>
    </source>
</evidence>